<evidence type="ECO:0000313" key="2">
    <source>
        <dbReference type="Proteomes" id="UP000245946"/>
    </source>
</evidence>
<proteinExistence type="predicted"/>
<accession>A0A316Z7N4</accession>
<gene>
    <name evidence="1" type="ORF">FA09DRAFT_339107</name>
</gene>
<dbReference type="AlphaFoldDB" id="A0A316Z7N4"/>
<reference evidence="1 2" key="1">
    <citation type="journal article" date="2018" name="Mol. Biol. Evol.">
        <title>Broad Genomic Sampling Reveals a Smut Pathogenic Ancestry of the Fungal Clade Ustilaginomycotina.</title>
        <authorList>
            <person name="Kijpornyongpan T."/>
            <person name="Mondo S.J."/>
            <person name="Barry K."/>
            <person name="Sandor L."/>
            <person name="Lee J."/>
            <person name="Lipzen A."/>
            <person name="Pangilinan J."/>
            <person name="LaButti K."/>
            <person name="Hainaut M."/>
            <person name="Henrissat B."/>
            <person name="Grigoriev I.V."/>
            <person name="Spatafora J.W."/>
            <person name="Aime M.C."/>
        </authorList>
    </citation>
    <scope>NUCLEOTIDE SEQUENCE [LARGE SCALE GENOMIC DNA]</scope>
    <source>
        <strain evidence="1 2">MCA 4186</strain>
    </source>
</reference>
<sequence length="78" mass="8010">MDPPLDPPLRLSVASSHAQTLDEASDMLQTFLDDFEARTAAPGTGDGVGARGASNLTTGALGRLVANLAREAQQTTAT</sequence>
<dbReference type="Proteomes" id="UP000245946">
    <property type="component" value="Unassembled WGS sequence"/>
</dbReference>
<keyword evidence="2" id="KW-1185">Reference proteome</keyword>
<organism evidence="1 2">
    <name type="scientific">Tilletiopsis washingtonensis</name>
    <dbReference type="NCBI Taxonomy" id="58919"/>
    <lineage>
        <taxon>Eukaryota</taxon>
        <taxon>Fungi</taxon>
        <taxon>Dikarya</taxon>
        <taxon>Basidiomycota</taxon>
        <taxon>Ustilaginomycotina</taxon>
        <taxon>Exobasidiomycetes</taxon>
        <taxon>Entylomatales</taxon>
        <taxon>Entylomatales incertae sedis</taxon>
        <taxon>Tilletiopsis</taxon>
    </lineage>
</organism>
<protein>
    <submittedName>
        <fullName evidence="1">Uncharacterized protein</fullName>
    </submittedName>
</protein>
<dbReference type="RefSeq" id="XP_025597888.1">
    <property type="nucleotide sequence ID" value="XM_025744179.1"/>
</dbReference>
<name>A0A316Z7N4_9BASI</name>
<dbReference type="EMBL" id="KZ819294">
    <property type="protein sequence ID" value="PWN97609.1"/>
    <property type="molecule type" value="Genomic_DNA"/>
</dbReference>
<evidence type="ECO:0000313" key="1">
    <source>
        <dbReference type="EMBL" id="PWN97609.1"/>
    </source>
</evidence>
<dbReference type="GeneID" id="37271723"/>